<dbReference type="NCBIfam" id="NF047619">
    <property type="entry name" value="NADase_discoid"/>
    <property type="match status" value="1"/>
</dbReference>
<name>A0A2N0ARF4_9LEPT</name>
<organism evidence="2 5">
    <name type="scientific">Leptospira levettii</name>
    <dbReference type="NCBI Taxonomy" id="2023178"/>
    <lineage>
        <taxon>Bacteria</taxon>
        <taxon>Pseudomonadati</taxon>
        <taxon>Spirochaetota</taxon>
        <taxon>Spirochaetia</taxon>
        <taxon>Leptospirales</taxon>
        <taxon>Leptospiraceae</taxon>
        <taxon>Leptospira</taxon>
    </lineage>
</organism>
<dbReference type="SUPFAM" id="SSF49785">
    <property type="entry name" value="Galactose-binding domain-like"/>
    <property type="match status" value="1"/>
</dbReference>
<evidence type="ECO:0000259" key="1">
    <source>
        <dbReference type="Pfam" id="PF25302"/>
    </source>
</evidence>
<sequence length="430" mass="47959">MKKVIFTLLSFVMLLCKNSPIETSIVIERIQAASSADGTNPINVFIPGKHWKPETSLDGITIFFSNGAKWNQAGKTDGRAYFNEISIECQEKKGYVSFYKDGSYATNFDCSKETPLKIKSNGIHVIYLLPDGTNGIKTVSFFKNGKKLDVLYPEPIEGQVTASSTLPNYPAYGMFDGSIDFAWVEGVKTDGVGESFQVELENQIDLAGIEIFNGYQRLDALFYKNGSVTELLVSNGTDSFTLPIADKQGGQRIFFPKILSGKTFTFTIQKVRTGKTWKDTVIAEIIFLGENGKRFTVMDQNANQFKDEILKKSKNTILASVVNKAYFADIPEGRMDYVFRSNGSFVIWLDDLKEKRVLDGNWVFLEANATEAKIKIFGRDHKVVTQSLDSNSPYSETTEEKSTVIFGDTLLVKKFGNGIQMVGKKVQISN</sequence>
<dbReference type="Proteomes" id="UP000297352">
    <property type="component" value="Unassembled WGS sequence"/>
</dbReference>
<evidence type="ECO:0000313" key="2">
    <source>
        <dbReference type="EMBL" id="MCW7514224.1"/>
    </source>
</evidence>
<dbReference type="GeneID" id="93340904"/>
<dbReference type="InterPro" id="IPR057561">
    <property type="entry name" value="NADase_transloc"/>
</dbReference>
<protein>
    <submittedName>
        <fullName evidence="2">Discoidin domain-containing protein</fullName>
    </submittedName>
</protein>
<gene>
    <name evidence="3" type="ORF">EHQ60_11140</name>
    <name evidence="2" type="ORF">ND810_03580</name>
</gene>
<dbReference type="EMBL" id="JAMQQD010000001">
    <property type="protein sequence ID" value="MCW7514224.1"/>
    <property type="molecule type" value="Genomic_DNA"/>
</dbReference>
<dbReference type="EMBL" id="RQGI01000042">
    <property type="protein sequence ID" value="TGL70012.1"/>
    <property type="molecule type" value="Genomic_DNA"/>
</dbReference>
<evidence type="ECO:0000313" key="4">
    <source>
        <dbReference type="Proteomes" id="UP000297352"/>
    </source>
</evidence>
<evidence type="ECO:0000313" key="3">
    <source>
        <dbReference type="EMBL" id="TGL70012.1"/>
    </source>
</evidence>
<reference evidence="4" key="2">
    <citation type="journal article" date="2019" name="PLoS Negl. Trop. Dis.">
        <title>Revisiting the worldwide diversity of Leptospira species in the environment.</title>
        <authorList>
            <person name="Vincent A.T."/>
            <person name="Schiettekatte O."/>
            <person name="Bourhy P."/>
            <person name="Veyrier F.J."/>
            <person name="Picardeau M."/>
        </authorList>
    </citation>
    <scope>NUCLEOTIDE SEQUENCE [LARGE SCALE GENOMIC DNA]</scope>
    <source>
        <strain evidence="4">201702449</strain>
    </source>
</reference>
<dbReference type="AlphaFoldDB" id="A0A2N0ARF4"/>
<accession>A0A2N0ARF4</accession>
<evidence type="ECO:0000313" key="5">
    <source>
        <dbReference type="Proteomes" id="UP001209694"/>
    </source>
</evidence>
<reference evidence="2" key="3">
    <citation type="submission" date="2022-06" db="EMBL/GenBank/DDBJ databases">
        <title>Leptospira isolates from biofilms formed at urban environments.</title>
        <authorList>
            <person name="Ribeiro P.S."/>
            <person name="Sousa T."/>
            <person name="Carvalho N."/>
            <person name="Aburjaile F."/>
            <person name="Neves F."/>
            <person name="Oliveira D."/>
            <person name="Blanco L."/>
            <person name="Lima J."/>
            <person name="Costa F."/>
            <person name="Brenig B."/>
            <person name="Soares S."/>
            <person name="Ramos R."/>
            <person name="Goes-Neto A."/>
            <person name="Matiuzzi M."/>
            <person name="Azevedo V."/>
            <person name="Ristow P."/>
        </authorList>
    </citation>
    <scope>NUCLEOTIDE SEQUENCE</scope>
    <source>
        <strain evidence="2">VSF7</strain>
    </source>
</reference>
<feature type="domain" description="NAD glycohydrolase translocation F5/8 type C" evidence="1">
    <location>
        <begin position="167"/>
        <end position="287"/>
    </location>
</feature>
<dbReference type="InterPro" id="IPR008979">
    <property type="entry name" value="Galactose-bd-like_sf"/>
</dbReference>
<comment type="caution">
    <text evidence="2">The sequence shown here is derived from an EMBL/GenBank/DDBJ whole genome shotgun (WGS) entry which is preliminary data.</text>
</comment>
<keyword evidence="4" id="KW-1185">Reference proteome</keyword>
<dbReference type="Pfam" id="PF25302">
    <property type="entry name" value="NADase_transloc"/>
    <property type="match status" value="1"/>
</dbReference>
<reference evidence="3" key="1">
    <citation type="submission" date="2018-10" db="EMBL/GenBank/DDBJ databases">
        <authorList>
            <person name="Vincent A.T."/>
            <person name="Schiettekatte O."/>
            <person name="Bourhy P."/>
            <person name="Veyrier F.J."/>
            <person name="Picardeau M."/>
        </authorList>
    </citation>
    <scope>NUCLEOTIDE SEQUENCE</scope>
    <source>
        <strain evidence="3">201702449</strain>
    </source>
</reference>
<proteinExistence type="predicted"/>
<dbReference type="RefSeq" id="WP_100716856.1">
    <property type="nucleotide sequence ID" value="NZ_JAIZBN010000001.1"/>
</dbReference>
<dbReference type="Proteomes" id="UP001209694">
    <property type="component" value="Unassembled WGS sequence"/>
</dbReference>
<dbReference type="Gene3D" id="2.60.120.260">
    <property type="entry name" value="Galactose-binding domain-like"/>
    <property type="match status" value="1"/>
</dbReference>